<organism evidence="3 4">
    <name type="scientific">Aspergillus steynii IBT 23096</name>
    <dbReference type="NCBI Taxonomy" id="1392250"/>
    <lineage>
        <taxon>Eukaryota</taxon>
        <taxon>Fungi</taxon>
        <taxon>Dikarya</taxon>
        <taxon>Ascomycota</taxon>
        <taxon>Pezizomycotina</taxon>
        <taxon>Eurotiomycetes</taxon>
        <taxon>Eurotiomycetidae</taxon>
        <taxon>Eurotiales</taxon>
        <taxon>Aspergillaceae</taxon>
        <taxon>Aspergillus</taxon>
        <taxon>Aspergillus subgen. Circumdati</taxon>
    </lineage>
</organism>
<accession>A0A2I2GFK7</accession>
<comment type="caution">
    <text evidence="3">The sequence shown here is derived from an EMBL/GenBank/DDBJ whole genome shotgun (WGS) entry which is preliminary data.</text>
</comment>
<feature type="compositionally biased region" description="Low complexity" evidence="1">
    <location>
        <begin position="24"/>
        <end position="34"/>
    </location>
</feature>
<dbReference type="EMBL" id="MSFO01000002">
    <property type="protein sequence ID" value="PLB51663.1"/>
    <property type="molecule type" value="Genomic_DNA"/>
</dbReference>
<reference evidence="3 4" key="1">
    <citation type="submission" date="2016-12" db="EMBL/GenBank/DDBJ databases">
        <title>The genomes of Aspergillus section Nigri reveals drivers in fungal speciation.</title>
        <authorList>
            <consortium name="DOE Joint Genome Institute"/>
            <person name="Vesth T.C."/>
            <person name="Nybo J."/>
            <person name="Theobald S."/>
            <person name="Brandl J."/>
            <person name="Frisvad J.C."/>
            <person name="Nielsen K.F."/>
            <person name="Lyhne E.K."/>
            <person name="Kogle M.E."/>
            <person name="Kuo A."/>
            <person name="Riley R."/>
            <person name="Clum A."/>
            <person name="Nolan M."/>
            <person name="Lipzen A."/>
            <person name="Salamov A."/>
            <person name="Henrissat B."/>
            <person name="Wiebenga A."/>
            <person name="De Vries R.P."/>
            <person name="Grigoriev I.V."/>
            <person name="Mortensen U.H."/>
            <person name="Andersen M.R."/>
            <person name="Baker S.E."/>
        </authorList>
    </citation>
    <scope>NUCLEOTIDE SEQUENCE [LARGE SCALE GENOMIC DNA]</scope>
    <source>
        <strain evidence="3 4">IBT 23096</strain>
    </source>
</reference>
<protein>
    <submittedName>
        <fullName evidence="3">Uncharacterized protein</fullName>
    </submittedName>
</protein>
<gene>
    <name evidence="3" type="ORF">P170DRAFT_82410</name>
</gene>
<feature type="transmembrane region" description="Helical" evidence="2">
    <location>
        <begin position="267"/>
        <end position="288"/>
    </location>
</feature>
<keyword evidence="2" id="KW-0812">Transmembrane</keyword>
<evidence type="ECO:0000313" key="4">
    <source>
        <dbReference type="Proteomes" id="UP000234275"/>
    </source>
</evidence>
<dbReference type="PANTHER" id="PTHR37848">
    <property type="entry name" value="EXPRESSED PROTEIN"/>
    <property type="match status" value="1"/>
</dbReference>
<feature type="region of interest" description="Disordered" evidence="1">
    <location>
        <begin position="1"/>
        <end position="51"/>
    </location>
</feature>
<dbReference type="Proteomes" id="UP000234275">
    <property type="component" value="Unassembled WGS sequence"/>
</dbReference>
<feature type="compositionally biased region" description="Pro residues" evidence="1">
    <location>
        <begin position="35"/>
        <end position="47"/>
    </location>
</feature>
<keyword evidence="2" id="KW-1133">Transmembrane helix</keyword>
<keyword evidence="4" id="KW-1185">Reference proteome</keyword>
<name>A0A2I2GFK7_9EURO</name>
<evidence type="ECO:0000313" key="3">
    <source>
        <dbReference type="EMBL" id="PLB51663.1"/>
    </source>
</evidence>
<proteinExistence type="predicted"/>
<evidence type="ECO:0000256" key="2">
    <source>
        <dbReference type="SAM" id="Phobius"/>
    </source>
</evidence>
<evidence type="ECO:0000256" key="1">
    <source>
        <dbReference type="SAM" id="MobiDB-lite"/>
    </source>
</evidence>
<keyword evidence="2" id="KW-0472">Membrane</keyword>
<dbReference type="OrthoDB" id="2105912at2759"/>
<dbReference type="RefSeq" id="XP_024706965.1">
    <property type="nucleotide sequence ID" value="XM_024855399.1"/>
</dbReference>
<dbReference type="AlphaFoldDB" id="A0A2I2GFK7"/>
<dbReference type="VEuPathDB" id="FungiDB:P170DRAFT_82410"/>
<dbReference type="GeneID" id="36563106"/>
<sequence length="385" mass="42620">MGKPQPQDLQNDSPELPPPSYEDAIIQPSSSSAPPSAPYPVDPPIPSQQPYLSINANTRACHQVTLSPSLSSDASALHALITRQADVPARPQLTIRGTHTVTRSENHGRKHRSRNITDFDFKVDLSPYVVGPAGPDGDADEGWHELKVAADGDGAKRYRGGIFRSRRWKGHGCCGRRGAIRLSDGRGEAPGLIGWCDRFCEDPAPVKSFTFTRTVSGLDSEIIRSALKSHLRALNYRGKVEVSTSIANNSITIYSPHWINQARNNSWIFYGCLLLQLWIVAWPVLWLLERKYRVVESEWRFSRPSGASGKTFAAGRSEAEVAKDVAPVVTQAAWEKRRAGKVLTPEEVDTLRRLELEGRQRGGRVMVVNFGDMGEWGNNHYTFAG</sequence>
<dbReference type="PANTHER" id="PTHR37848:SF1">
    <property type="entry name" value="SUN DOMAIN-CONTAINING PROTEIN"/>
    <property type="match status" value="1"/>
</dbReference>